<dbReference type="PATRIC" id="fig|1353533.3.peg.4580"/>
<dbReference type="SMART" id="SM00257">
    <property type="entry name" value="LysM"/>
    <property type="match status" value="1"/>
</dbReference>
<dbReference type="Proteomes" id="UP000017820">
    <property type="component" value="Unassembled WGS sequence"/>
</dbReference>
<evidence type="ECO:0000256" key="2">
    <source>
        <dbReference type="ARBA" id="ARBA00010860"/>
    </source>
</evidence>
<dbReference type="InterPro" id="IPR018392">
    <property type="entry name" value="LysM"/>
</dbReference>
<dbReference type="Pfam" id="PF11741">
    <property type="entry name" value="AMIN"/>
    <property type="match status" value="1"/>
</dbReference>
<dbReference type="InterPro" id="IPR002508">
    <property type="entry name" value="MurNAc-LAA_cat"/>
</dbReference>
<comment type="caution">
    <text evidence="7">The sequence shown here is derived from an EMBL/GenBank/DDBJ whole genome shotgun (WGS) entry which is preliminary data.</text>
</comment>
<dbReference type="GO" id="GO:0008745">
    <property type="term" value="F:N-acetylmuramoyl-L-alanine amidase activity"/>
    <property type="evidence" value="ECO:0007669"/>
    <property type="project" value="UniProtKB-EC"/>
</dbReference>
<evidence type="ECO:0000256" key="4">
    <source>
        <dbReference type="ARBA" id="ARBA00022801"/>
    </source>
</evidence>
<sequence length="449" mass="50005">MKLKAYFVSIKFTARYVALLTYIVGLFFSVGVYAANSIEGVRLWSAPESTRVVFDLKEKPDYKYFSLKSPNRLVIDFSDSDSQVNFKKLLKNDQRIKKIRTSSPKNKHTKRIVLELESTFKLVVFPLAPTGQYGHRLVVELHDPKKPKRVIKPKQPEENRDVVIAIVAGHGGDDPGSIGYSGSYEKHVTLAIAKKLAALLNKKQGIKAVLIRTGDYFVRHDKKPRMARQNRADLLISIHADAFTSAQPNGASVLVQSARRANSEFTKVIANREKESQLLGGAGETIKNTQDDNLAVILADMTKEFTTKSSYEFATFVLKEMKKVTKLHKRKPVGLSLAVLTAPDIPSVLIETGFISNPKDEKNLNDPAHQQKLAKSITRAIENYFNRYPPKGTLIAANSARSHKVSRGESLSLIAQRYQVSLSNLKRANGLSSNVIRVGQILTIPKSAH</sequence>
<reference evidence="7 8" key="1">
    <citation type="submission" date="2013-07" db="EMBL/GenBank/DDBJ databases">
        <title>Draft genome sequence of Pseudoalteromonas luteoviolacea 2ta16.</title>
        <authorList>
            <person name="Allen E.E."/>
            <person name="Azam F."/>
            <person name="Podell S."/>
        </authorList>
    </citation>
    <scope>NUCLEOTIDE SEQUENCE [LARGE SCALE GENOMIC DNA]</scope>
    <source>
        <strain evidence="7 8">2ta16</strain>
    </source>
</reference>
<evidence type="ECO:0000313" key="7">
    <source>
        <dbReference type="EMBL" id="ESP91152.1"/>
    </source>
</evidence>
<evidence type="ECO:0000313" key="8">
    <source>
        <dbReference type="Proteomes" id="UP000017820"/>
    </source>
</evidence>
<dbReference type="Pfam" id="PF01520">
    <property type="entry name" value="Amidase_3"/>
    <property type="match status" value="1"/>
</dbReference>
<dbReference type="Gene3D" id="2.60.40.3500">
    <property type="match status" value="1"/>
</dbReference>
<evidence type="ECO:0000256" key="1">
    <source>
        <dbReference type="ARBA" id="ARBA00001561"/>
    </source>
</evidence>
<dbReference type="PANTHER" id="PTHR30404:SF6">
    <property type="entry name" value="N-ACETYLMURAMOYL-L-ALANINE AMIDASE AMIB"/>
    <property type="match status" value="1"/>
</dbReference>
<dbReference type="PROSITE" id="PS51782">
    <property type="entry name" value="LYSM"/>
    <property type="match status" value="1"/>
</dbReference>
<comment type="catalytic activity">
    <reaction evidence="1">
        <text>Hydrolyzes the link between N-acetylmuramoyl residues and L-amino acid residues in certain cell-wall glycopeptides.</text>
        <dbReference type="EC" id="3.5.1.28"/>
    </reaction>
</comment>
<dbReference type="GO" id="GO:0030288">
    <property type="term" value="C:outer membrane-bounded periplasmic space"/>
    <property type="evidence" value="ECO:0007669"/>
    <property type="project" value="TreeGrafter"/>
</dbReference>
<dbReference type="GO" id="GO:0071555">
    <property type="term" value="P:cell wall organization"/>
    <property type="evidence" value="ECO:0007669"/>
    <property type="project" value="UniProtKB-KW"/>
</dbReference>
<dbReference type="InterPro" id="IPR036779">
    <property type="entry name" value="LysM_dom_sf"/>
</dbReference>
<dbReference type="CDD" id="cd00118">
    <property type="entry name" value="LysM"/>
    <property type="match status" value="1"/>
</dbReference>
<dbReference type="CDD" id="cd02696">
    <property type="entry name" value="MurNAc-LAA"/>
    <property type="match status" value="1"/>
</dbReference>
<dbReference type="Gene3D" id="3.10.350.10">
    <property type="entry name" value="LysM domain"/>
    <property type="match status" value="1"/>
</dbReference>
<keyword evidence="5" id="KW-0961">Cell wall biogenesis/degradation</keyword>
<keyword evidence="4" id="KW-0378">Hydrolase</keyword>
<name>V4J788_PSEL2</name>
<dbReference type="InterPro" id="IPR050695">
    <property type="entry name" value="N-acetylmuramoyl_amidase_3"/>
</dbReference>
<dbReference type="Pfam" id="PF01476">
    <property type="entry name" value="LysM"/>
    <property type="match status" value="1"/>
</dbReference>
<dbReference type="Gene3D" id="3.40.630.40">
    <property type="entry name" value="Zn-dependent exopeptidases"/>
    <property type="match status" value="1"/>
</dbReference>
<proteinExistence type="inferred from homology"/>
<comment type="similarity">
    <text evidence="2">Belongs to the N-acetylmuramoyl-L-alanine amidase 3 family.</text>
</comment>
<dbReference type="AlphaFoldDB" id="V4J788"/>
<dbReference type="InterPro" id="IPR021731">
    <property type="entry name" value="AMIN_dom"/>
</dbReference>
<dbReference type="SMART" id="SM00646">
    <property type="entry name" value="Ami_3"/>
    <property type="match status" value="1"/>
</dbReference>
<evidence type="ECO:0000259" key="6">
    <source>
        <dbReference type="PROSITE" id="PS51782"/>
    </source>
</evidence>
<dbReference type="SUPFAM" id="SSF53187">
    <property type="entry name" value="Zn-dependent exopeptidases"/>
    <property type="match status" value="1"/>
</dbReference>
<dbReference type="PANTHER" id="PTHR30404">
    <property type="entry name" value="N-ACETYLMURAMOYL-L-ALANINE AMIDASE"/>
    <property type="match status" value="1"/>
</dbReference>
<evidence type="ECO:0000256" key="5">
    <source>
        <dbReference type="ARBA" id="ARBA00023316"/>
    </source>
</evidence>
<organism evidence="7 8">
    <name type="scientific">Pseudoalteromonas luteoviolacea (strain 2ta16)</name>
    <dbReference type="NCBI Taxonomy" id="1353533"/>
    <lineage>
        <taxon>Bacteria</taxon>
        <taxon>Pseudomonadati</taxon>
        <taxon>Pseudomonadota</taxon>
        <taxon>Gammaproteobacteria</taxon>
        <taxon>Alteromonadales</taxon>
        <taxon>Pseudoalteromonadaceae</taxon>
        <taxon>Pseudoalteromonas</taxon>
    </lineage>
</organism>
<accession>V4J788</accession>
<dbReference type="SUPFAM" id="SSF54106">
    <property type="entry name" value="LysM domain"/>
    <property type="match status" value="1"/>
</dbReference>
<dbReference type="EC" id="3.5.1.28" evidence="3"/>
<evidence type="ECO:0000256" key="3">
    <source>
        <dbReference type="ARBA" id="ARBA00011901"/>
    </source>
</evidence>
<protein>
    <recommendedName>
        <fullName evidence="3">N-acetylmuramoyl-L-alanine amidase</fullName>
        <ecNumber evidence="3">3.5.1.28</ecNumber>
    </recommendedName>
</protein>
<dbReference type="GO" id="GO:0009253">
    <property type="term" value="P:peptidoglycan catabolic process"/>
    <property type="evidence" value="ECO:0007669"/>
    <property type="project" value="InterPro"/>
</dbReference>
<dbReference type="EMBL" id="AUSV01000128">
    <property type="protein sequence ID" value="ESP91152.1"/>
    <property type="molecule type" value="Genomic_DNA"/>
</dbReference>
<feature type="domain" description="LysM" evidence="6">
    <location>
        <begin position="401"/>
        <end position="444"/>
    </location>
</feature>
<gene>
    <name evidence="7" type="ORF">PL2TA16_01159</name>
</gene>